<accession>A0A0F8XDZ7</accession>
<protein>
    <submittedName>
        <fullName evidence="2">Uncharacterized protein</fullName>
    </submittedName>
</protein>
<organism evidence="2">
    <name type="scientific">marine sediment metagenome</name>
    <dbReference type="NCBI Taxonomy" id="412755"/>
    <lineage>
        <taxon>unclassified sequences</taxon>
        <taxon>metagenomes</taxon>
        <taxon>ecological metagenomes</taxon>
    </lineage>
</organism>
<evidence type="ECO:0000313" key="2">
    <source>
        <dbReference type="EMBL" id="KKK59185.1"/>
    </source>
</evidence>
<proteinExistence type="predicted"/>
<dbReference type="AlphaFoldDB" id="A0A0F8XDZ7"/>
<dbReference type="EMBL" id="LAZR01063606">
    <property type="protein sequence ID" value="KKK59185.1"/>
    <property type="molecule type" value="Genomic_DNA"/>
</dbReference>
<reference evidence="2" key="1">
    <citation type="journal article" date="2015" name="Nature">
        <title>Complex archaea that bridge the gap between prokaryotes and eukaryotes.</title>
        <authorList>
            <person name="Spang A."/>
            <person name="Saw J.H."/>
            <person name="Jorgensen S.L."/>
            <person name="Zaremba-Niedzwiedzka K."/>
            <person name="Martijn J."/>
            <person name="Lind A.E."/>
            <person name="van Eijk R."/>
            <person name="Schleper C."/>
            <person name="Guy L."/>
            <person name="Ettema T.J."/>
        </authorList>
    </citation>
    <scope>NUCLEOTIDE SEQUENCE</scope>
</reference>
<evidence type="ECO:0000256" key="1">
    <source>
        <dbReference type="SAM" id="MobiDB-lite"/>
    </source>
</evidence>
<name>A0A0F8XDZ7_9ZZZZ</name>
<sequence>MKLTQQDRHDIRRLVNTVNEASKDSRVFAGGLQTFAWLIEQRLAAIPASSEVQERFKDKRLLGALWEKCQKDGGFSWEEVLRTAQEEPPETGDLRSDLGLTADGHVPHSLPGGSAICPK</sequence>
<feature type="region of interest" description="Disordered" evidence="1">
    <location>
        <begin position="85"/>
        <end position="119"/>
    </location>
</feature>
<comment type="caution">
    <text evidence="2">The sequence shown here is derived from an EMBL/GenBank/DDBJ whole genome shotgun (WGS) entry which is preliminary data.</text>
</comment>
<gene>
    <name evidence="2" type="ORF">LCGC14_3036910</name>
</gene>